<dbReference type="SUPFAM" id="SSF56436">
    <property type="entry name" value="C-type lectin-like"/>
    <property type="match status" value="1"/>
</dbReference>
<dbReference type="OrthoDB" id="8187082at2759"/>
<evidence type="ECO:0000313" key="3">
    <source>
        <dbReference type="Proteomes" id="UP000504635"/>
    </source>
</evidence>
<keyword evidence="1" id="KW-0732">Signal</keyword>
<dbReference type="RefSeq" id="XP_030748237.1">
    <property type="nucleotide sequence ID" value="XM_030892377.1"/>
</dbReference>
<dbReference type="GeneID" id="115876566"/>
<dbReference type="PROSITE" id="PS50041">
    <property type="entry name" value="C_TYPE_LECTIN_2"/>
    <property type="match status" value="1"/>
</dbReference>
<reference evidence="4" key="1">
    <citation type="submission" date="2025-08" db="UniProtKB">
        <authorList>
            <consortium name="RefSeq"/>
        </authorList>
    </citation>
    <scope>IDENTIFICATION</scope>
    <source>
        <tissue evidence="4">Gonads</tissue>
    </source>
</reference>
<accession>A0A6J2XAH0</accession>
<dbReference type="InterPro" id="IPR001304">
    <property type="entry name" value="C-type_lectin-like"/>
</dbReference>
<keyword evidence="3" id="KW-1185">Reference proteome</keyword>
<name>A0A6J2XAH0_SITOR</name>
<dbReference type="FunCoup" id="A0A6J2XAH0">
    <property type="interactions" value="3"/>
</dbReference>
<dbReference type="InterPro" id="IPR016186">
    <property type="entry name" value="C-type_lectin-like/link_sf"/>
</dbReference>
<gene>
    <name evidence="4" type="primary">LOC115876566</name>
</gene>
<dbReference type="InterPro" id="IPR050111">
    <property type="entry name" value="C-type_lectin/snaclec_domain"/>
</dbReference>
<dbReference type="InterPro" id="IPR016187">
    <property type="entry name" value="CTDL_fold"/>
</dbReference>
<dbReference type="Proteomes" id="UP000504635">
    <property type="component" value="Unplaced"/>
</dbReference>
<dbReference type="PANTHER" id="PTHR22803">
    <property type="entry name" value="MANNOSE, PHOSPHOLIPASE, LECTIN RECEPTOR RELATED"/>
    <property type="match status" value="1"/>
</dbReference>
<evidence type="ECO:0000259" key="2">
    <source>
        <dbReference type="PROSITE" id="PS50041"/>
    </source>
</evidence>
<protein>
    <submittedName>
        <fullName evidence="4">C-type lectin 37Da-like isoform X1</fullName>
    </submittedName>
</protein>
<dbReference type="Pfam" id="PF00059">
    <property type="entry name" value="Lectin_C"/>
    <property type="match status" value="1"/>
</dbReference>
<dbReference type="InParanoid" id="A0A6J2XAH0"/>
<dbReference type="Gene3D" id="3.10.100.10">
    <property type="entry name" value="Mannose-Binding Protein A, subunit A"/>
    <property type="match status" value="1"/>
</dbReference>
<proteinExistence type="predicted"/>
<dbReference type="KEGG" id="soy:115876566"/>
<evidence type="ECO:0000313" key="4">
    <source>
        <dbReference type="RefSeq" id="XP_030748237.1"/>
    </source>
</evidence>
<feature type="domain" description="C-type lectin" evidence="2">
    <location>
        <begin position="87"/>
        <end position="208"/>
    </location>
</feature>
<evidence type="ECO:0000256" key="1">
    <source>
        <dbReference type="SAM" id="SignalP"/>
    </source>
</evidence>
<feature type="chain" id="PRO_5026760982" evidence="1">
    <location>
        <begin position="25"/>
        <end position="214"/>
    </location>
</feature>
<dbReference type="CDD" id="cd00037">
    <property type="entry name" value="CLECT"/>
    <property type="match status" value="1"/>
</dbReference>
<dbReference type="AlphaFoldDB" id="A0A6J2XAH0"/>
<sequence length="214" mass="24062">MTLIIRKIAFVSFLALILCETIYGSAIPQSVLEISTEESTQSDNLLRKLVLEPSKEESTDTDTTDNFSKKLASSKSSKSKEKVDKKYYVSPDKANWFKAFLYCVSAGLELATVESEAETDLLNEVLDKDDIKEGWKEGYWLSGNSLAYPETLEFYWASTGQKIIYTNWGKDQPDNAGKKEFCIGVGLVGKKPAWNDYAPETELKYICQSPRPCC</sequence>
<organism evidence="3 4">
    <name type="scientific">Sitophilus oryzae</name>
    <name type="common">Rice weevil</name>
    <name type="synonym">Curculio oryzae</name>
    <dbReference type="NCBI Taxonomy" id="7048"/>
    <lineage>
        <taxon>Eukaryota</taxon>
        <taxon>Metazoa</taxon>
        <taxon>Ecdysozoa</taxon>
        <taxon>Arthropoda</taxon>
        <taxon>Hexapoda</taxon>
        <taxon>Insecta</taxon>
        <taxon>Pterygota</taxon>
        <taxon>Neoptera</taxon>
        <taxon>Endopterygota</taxon>
        <taxon>Coleoptera</taxon>
        <taxon>Polyphaga</taxon>
        <taxon>Cucujiformia</taxon>
        <taxon>Curculionidae</taxon>
        <taxon>Dryophthorinae</taxon>
        <taxon>Sitophilus</taxon>
    </lineage>
</organism>
<dbReference type="SMART" id="SM00034">
    <property type="entry name" value="CLECT"/>
    <property type="match status" value="1"/>
</dbReference>
<feature type="signal peptide" evidence="1">
    <location>
        <begin position="1"/>
        <end position="24"/>
    </location>
</feature>